<keyword evidence="2" id="KW-1185">Reference proteome</keyword>
<dbReference type="Proteomes" id="UP001642360">
    <property type="component" value="Unassembled WGS sequence"/>
</dbReference>
<dbReference type="AlphaFoldDB" id="A0ABC8UAN4"/>
<evidence type="ECO:0000313" key="2">
    <source>
        <dbReference type="Proteomes" id="UP001642360"/>
    </source>
</evidence>
<protein>
    <recommendedName>
        <fullName evidence="3">Secreted protein</fullName>
    </recommendedName>
</protein>
<sequence length="96" mass="10337">MAHCHPKNLGTLGTREKERVTLEIGTGVVCCALSRTVNCASIKQIMPSAAPPTLLLLSLSLSCSTATQADHGDFEQLRFYAGGHLAHCIKLKKLVY</sequence>
<accession>A0ABC8UAN4</accession>
<evidence type="ECO:0008006" key="3">
    <source>
        <dbReference type="Google" id="ProtNLM"/>
    </source>
</evidence>
<dbReference type="EMBL" id="CAUOFW020007279">
    <property type="protein sequence ID" value="CAK9178571.1"/>
    <property type="molecule type" value="Genomic_DNA"/>
</dbReference>
<comment type="caution">
    <text evidence="1">The sequence shown here is derived from an EMBL/GenBank/DDBJ whole genome shotgun (WGS) entry which is preliminary data.</text>
</comment>
<gene>
    <name evidence="1" type="ORF">ILEXP_LOCUS48476</name>
</gene>
<evidence type="ECO:0000313" key="1">
    <source>
        <dbReference type="EMBL" id="CAK9178571.1"/>
    </source>
</evidence>
<name>A0ABC8UAN4_9AQUA</name>
<reference evidence="1 2" key="1">
    <citation type="submission" date="2024-02" db="EMBL/GenBank/DDBJ databases">
        <authorList>
            <person name="Vignale AGUSTIN F."/>
            <person name="Sosa J E."/>
            <person name="Modenutti C."/>
        </authorList>
    </citation>
    <scope>NUCLEOTIDE SEQUENCE [LARGE SCALE GENOMIC DNA]</scope>
</reference>
<proteinExistence type="predicted"/>
<organism evidence="1 2">
    <name type="scientific">Ilex paraguariensis</name>
    <name type="common">yerba mate</name>
    <dbReference type="NCBI Taxonomy" id="185542"/>
    <lineage>
        <taxon>Eukaryota</taxon>
        <taxon>Viridiplantae</taxon>
        <taxon>Streptophyta</taxon>
        <taxon>Embryophyta</taxon>
        <taxon>Tracheophyta</taxon>
        <taxon>Spermatophyta</taxon>
        <taxon>Magnoliopsida</taxon>
        <taxon>eudicotyledons</taxon>
        <taxon>Gunneridae</taxon>
        <taxon>Pentapetalae</taxon>
        <taxon>asterids</taxon>
        <taxon>campanulids</taxon>
        <taxon>Aquifoliales</taxon>
        <taxon>Aquifoliaceae</taxon>
        <taxon>Ilex</taxon>
    </lineage>
</organism>